<reference evidence="2" key="1">
    <citation type="submission" date="2020-11" db="EMBL/GenBank/DDBJ databases">
        <authorList>
            <consortium name="DOE Joint Genome Institute"/>
            <person name="Ahrendt S."/>
            <person name="Riley R."/>
            <person name="Andreopoulos W."/>
            <person name="LaButti K."/>
            <person name="Pangilinan J."/>
            <person name="Ruiz-duenas F.J."/>
            <person name="Barrasa J.M."/>
            <person name="Sanchez-Garcia M."/>
            <person name="Camarero S."/>
            <person name="Miyauchi S."/>
            <person name="Serrano A."/>
            <person name="Linde D."/>
            <person name="Babiker R."/>
            <person name="Drula E."/>
            <person name="Ayuso-Fernandez I."/>
            <person name="Pacheco R."/>
            <person name="Padilla G."/>
            <person name="Ferreira P."/>
            <person name="Barriuso J."/>
            <person name="Kellner H."/>
            <person name="Castanera R."/>
            <person name="Alfaro M."/>
            <person name="Ramirez L."/>
            <person name="Pisabarro A.G."/>
            <person name="Kuo A."/>
            <person name="Tritt A."/>
            <person name="Lipzen A."/>
            <person name="He G."/>
            <person name="Yan M."/>
            <person name="Ng V."/>
            <person name="Cullen D."/>
            <person name="Martin F."/>
            <person name="Rosso M.-N."/>
            <person name="Henrissat B."/>
            <person name="Hibbett D."/>
            <person name="Martinez A.T."/>
            <person name="Grigoriev I.V."/>
        </authorList>
    </citation>
    <scope>NUCLEOTIDE SEQUENCE</scope>
    <source>
        <strain evidence="2">AH 44721</strain>
    </source>
</reference>
<feature type="chain" id="PRO_5040357216" evidence="1">
    <location>
        <begin position="22"/>
        <end position="185"/>
    </location>
</feature>
<accession>A0A9P5TNQ7</accession>
<evidence type="ECO:0000313" key="3">
    <source>
        <dbReference type="Proteomes" id="UP000724874"/>
    </source>
</evidence>
<dbReference type="OrthoDB" id="2984396at2759"/>
<dbReference type="Proteomes" id="UP000724874">
    <property type="component" value="Unassembled WGS sequence"/>
</dbReference>
<keyword evidence="1" id="KW-0732">Signal</keyword>
<evidence type="ECO:0000256" key="1">
    <source>
        <dbReference type="SAM" id="SignalP"/>
    </source>
</evidence>
<organism evidence="2 3">
    <name type="scientific">Gymnopilus junonius</name>
    <name type="common">Spectacular rustgill mushroom</name>
    <name type="synonym">Gymnopilus spectabilis subsp. junonius</name>
    <dbReference type="NCBI Taxonomy" id="109634"/>
    <lineage>
        <taxon>Eukaryota</taxon>
        <taxon>Fungi</taxon>
        <taxon>Dikarya</taxon>
        <taxon>Basidiomycota</taxon>
        <taxon>Agaricomycotina</taxon>
        <taxon>Agaricomycetes</taxon>
        <taxon>Agaricomycetidae</taxon>
        <taxon>Agaricales</taxon>
        <taxon>Agaricineae</taxon>
        <taxon>Hymenogastraceae</taxon>
        <taxon>Gymnopilus</taxon>
    </lineage>
</organism>
<feature type="signal peptide" evidence="1">
    <location>
        <begin position="1"/>
        <end position="21"/>
    </location>
</feature>
<dbReference type="EMBL" id="JADNYJ010000042">
    <property type="protein sequence ID" value="KAF8901385.1"/>
    <property type="molecule type" value="Genomic_DNA"/>
</dbReference>
<sequence length="185" mass="19835">MSSTEFASLAPLACLITRVLADQNFTVVDIDPAIMYSSQGTRDVSVCKLDANGNVQAGQAGCYNLPTQCTSSVTISQNLDGKAGATFTFQEQRRLIVTARAPLYTSILAYDISPVYTVTLDGQATGVDDMRPSRAFTCSTLFSKTGLDPTAQHTISLTVKGPSPNRNMTEDPNGTAQMFSLINFM</sequence>
<name>A0A9P5TNQ7_GYMJU</name>
<evidence type="ECO:0000313" key="2">
    <source>
        <dbReference type="EMBL" id="KAF8901385.1"/>
    </source>
</evidence>
<comment type="caution">
    <text evidence="2">The sequence shown here is derived from an EMBL/GenBank/DDBJ whole genome shotgun (WGS) entry which is preliminary data.</text>
</comment>
<keyword evidence="3" id="KW-1185">Reference proteome</keyword>
<proteinExistence type="predicted"/>
<gene>
    <name evidence="2" type="ORF">CPB84DRAFT_1846886</name>
</gene>
<protein>
    <submittedName>
        <fullName evidence="2">Uncharacterized protein</fullName>
    </submittedName>
</protein>
<dbReference type="AlphaFoldDB" id="A0A9P5TNQ7"/>